<keyword evidence="1" id="KW-0732">Signal</keyword>
<dbReference type="InterPro" id="IPR005184">
    <property type="entry name" value="DUF306_Meta_HslJ"/>
</dbReference>
<proteinExistence type="predicted"/>
<accession>A0A2T5XSS9</accession>
<dbReference type="PANTHER" id="PTHR35535">
    <property type="entry name" value="HEAT SHOCK PROTEIN HSLJ"/>
    <property type="match status" value="1"/>
</dbReference>
<feature type="domain" description="DUF306" evidence="2">
    <location>
        <begin position="26"/>
        <end position="129"/>
    </location>
</feature>
<dbReference type="Pfam" id="PF03724">
    <property type="entry name" value="META"/>
    <property type="match status" value="1"/>
</dbReference>
<comment type="caution">
    <text evidence="3">The sequence shown here is derived from an EMBL/GenBank/DDBJ whole genome shotgun (WGS) entry which is preliminary data.</text>
</comment>
<dbReference type="PROSITE" id="PS51257">
    <property type="entry name" value="PROKAR_LIPOPROTEIN"/>
    <property type="match status" value="1"/>
</dbReference>
<evidence type="ECO:0000259" key="2">
    <source>
        <dbReference type="Pfam" id="PF03724"/>
    </source>
</evidence>
<dbReference type="RefSeq" id="WP_107782596.1">
    <property type="nucleotide sequence ID" value="NZ_QBKG01000013.1"/>
</dbReference>
<dbReference type="GeneID" id="84581263"/>
<feature type="signal peptide" evidence="1">
    <location>
        <begin position="1"/>
        <end position="26"/>
    </location>
</feature>
<dbReference type="Proteomes" id="UP000243985">
    <property type="component" value="Unassembled WGS sequence"/>
</dbReference>
<dbReference type="Gene3D" id="2.40.128.270">
    <property type="match status" value="1"/>
</dbReference>
<dbReference type="InterPro" id="IPR053147">
    <property type="entry name" value="Hsp_HslJ-like"/>
</dbReference>
<name>A0A2T5XSS9_9FLAO</name>
<protein>
    <submittedName>
        <fullName evidence="3">Heat shock protein HslJ</fullName>
    </submittedName>
</protein>
<evidence type="ECO:0000313" key="3">
    <source>
        <dbReference type="EMBL" id="PTX03706.1"/>
    </source>
</evidence>
<evidence type="ECO:0000256" key="1">
    <source>
        <dbReference type="SAM" id="SignalP"/>
    </source>
</evidence>
<feature type="chain" id="PRO_5015395051" evidence="1">
    <location>
        <begin position="27"/>
        <end position="134"/>
    </location>
</feature>
<organism evidence="3 4">
    <name type="scientific">Capnocytophaga leadbetteri</name>
    <dbReference type="NCBI Taxonomy" id="327575"/>
    <lineage>
        <taxon>Bacteria</taxon>
        <taxon>Pseudomonadati</taxon>
        <taxon>Bacteroidota</taxon>
        <taxon>Flavobacteriia</taxon>
        <taxon>Flavobacteriales</taxon>
        <taxon>Flavobacteriaceae</taxon>
        <taxon>Capnocytophaga</taxon>
    </lineage>
</organism>
<dbReference type="AlphaFoldDB" id="A0A2T5XSS9"/>
<dbReference type="EMBL" id="QBKG01000013">
    <property type="protein sequence ID" value="PTX03706.1"/>
    <property type="molecule type" value="Genomic_DNA"/>
</dbReference>
<reference evidence="3 4" key="1">
    <citation type="submission" date="2018-04" db="EMBL/GenBank/DDBJ databases">
        <title>Genomic Encyclopedia of Archaeal and Bacterial Type Strains, Phase II (KMG-II): from individual species to whole genera.</title>
        <authorList>
            <person name="Goeker M."/>
        </authorList>
    </citation>
    <scope>NUCLEOTIDE SEQUENCE [LARGE SCALE GENOMIC DNA]</scope>
    <source>
        <strain evidence="3 4">DSM 22902</strain>
    </source>
</reference>
<dbReference type="PANTHER" id="PTHR35535:SF1">
    <property type="entry name" value="HEAT SHOCK PROTEIN HSLJ"/>
    <property type="match status" value="1"/>
</dbReference>
<keyword evidence="3" id="KW-0346">Stress response</keyword>
<gene>
    <name evidence="3" type="ORF">C8P65_11333</name>
</gene>
<dbReference type="InterPro" id="IPR038670">
    <property type="entry name" value="HslJ-like_sf"/>
</dbReference>
<evidence type="ECO:0000313" key="4">
    <source>
        <dbReference type="Proteomes" id="UP000243985"/>
    </source>
</evidence>
<sequence length="134" mass="14835">MKKIKLLLWSTVVVTLSACSSSSPEALEGSWQLTHIDGKPAATGTVLQLNLKDKKVNGNDGCNTFMGMIEKATDKELILSDLATSLMLCENMEQPDLFHAEIQKVKAYHITQKQLVLLDAQGQELLTFEKSTQR</sequence>